<gene>
    <name evidence="2" type="ORF">BO72DRAFT_453644</name>
</gene>
<evidence type="ECO:0000256" key="1">
    <source>
        <dbReference type="SAM" id="MobiDB-lite"/>
    </source>
</evidence>
<evidence type="ECO:0000313" key="2">
    <source>
        <dbReference type="EMBL" id="RAK71511.1"/>
    </source>
</evidence>
<dbReference type="OrthoDB" id="4323953at2759"/>
<feature type="region of interest" description="Disordered" evidence="1">
    <location>
        <begin position="200"/>
        <end position="219"/>
    </location>
</feature>
<dbReference type="GeneID" id="63863362"/>
<reference evidence="2 3" key="1">
    <citation type="submission" date="2018-02" db="EMBL/GenBank/DDBJ databases">
        <title>The genomes of Aspergillus section Nigri reveals drivers in fungal speciation.</title>
        <authorList>
            <consortium name="DOE Joint Genome Institute"/>
            <person name="Vesth T.C."/>
            <person name="Nybo J."/>
            <person name="Theobald S."/>
            <person name="Brandl J."/>
            <person name="Frisvad J.C."/>
            <person name="Nielsen K.F."/>
            <person name="Lyhne E.K."/>
            <person name="Kogle M.E."/>
            <person name="Kuo A."/>
            <person name="Riley R."/>
            <person name="Clum A."/>
            <person name="Nolan M."/>
            <person name="Lipzen A."/>
            <person name="Salamov A."/>
            <person name="Henrissat B."/>
            <person name="Wiebenga A."/>
            <person name="De vries R.P."/>
            <person name="Grigoriev I.V."/>
            <person name="Mortensen U.H."/>
            <person name="Andersen M.R."/>
            <person name="Baker S.E."/>
        </authorList>
    </citation>
    <scope>NUCLEOTIDE SEQUENCE [LARGE SCALE GENOMIC DNA]</scope>
    <source>
        <strain evidence="2 3">CBS 313.89</strain>
    </source>
</reference>
<dbReference type="VEuPathDB" id="FungiDB:BO72DRAFT_453644"/>
<dbReference type="EMBL" id="KZ824719">
    <property type="protein sequence ID" value="RAK71511.1"/>
    <property type="molecule type" value="Genomic_DNA"/>
</dbReference>
<proteinExistence type="predicted"/>
<evidence type="ECO:0000313" key="3">
    <source>
        <dbReference type="Proteomes" id="UP000249789"/>
    </source>
</evidence>
<name>A0A8G1RJD5_9EURO</name>
<dbReference type="Proteomes" id="UP000249789">
    <property type="component" value="Unassembled WGS sequence"/>
</dbReference>
<sequence>MEDPFSQYIQITEQDRRLNTPIITISLRAADPQYVLDPTTLGFRIHAHWTSDQESSGEGQDQTCILDWTGVEAGLLLFRLLPRGNYEPVTFEQNDSNTKPPHRLLSFAQLDVPDRWVLAPGTTTAPMHPRIERHANHGLQPDERYEILWPGAEIPRWELGDAREAAAPERKRKRKPKSKVAPLVIPGGARCSFMLKGEREPAPMPRAWSPPPLEQTDRVPGAPVLTVELKATTSHWNPRKRLPITWTITYHGTAGREDAPPTNPRPITFRTYNFCTYGAIRAYRQRYKDGEWESYDEGGSCQFPSGPDDPYQVIVGMKREKAGFISLRPGQTYSRSVHLYSQDDLPPYPATGEVLRYRFVGCVLDWWDWGTLEEHVDTVVTVPGFLGGEVLEPRDNGGEPGWLCLLRIWSSLRFFEVAYIVPVWKAVLVVRPTAENAAVEAENAEFG</sequence>
<dbReference type="AlphaFoldDB" id="A0A8G1RJD5"/>
<accession>A0A8G1RJD5</accession>
<protein>
    <submittedName>
        <fullName evidence="2">Uncharacterized protein</fullName>
    </submittedName>
</protein>
<keyword evidence="3" id="KW-1185">Reference proteome</keyword>
<organism evidence="2 3">
    <name type="scientific">Aspergillus fijiensis CBS 313.89</name>
    <dbReference type="NCBI Taxonomy" id="1448319"/>
    <lineage>
        <taxon>Eukaryota</taxon>
        <taxon>Fungi</taxon>
        <taxon>Dikarya</taxon>
        <taxon>Ascomycota</taxon>
        <taxon>Pezizomycotina</taxon>
        <taxon>Eurotiomycetes</taxon>
        <taxon>Eurotiomycetidae</taxon>
        <taxon>Eurotiales</taxon>
        <taxon>Aspergillaceae</taxon>
        <taxon>Aspergillus</taxon>
    </lineage>
</organism>
<dbReference type="RefSeq" id="XP_040795523.1">
    <property type="nucleotide sequence ID" value="XM_040946029.1"/>
</dbReference>
<feature type="compositionally biased region" description="Pro residues" evidence="1">
    <location>
        <begin position="202"/>
        <end position="213"/>
    </location>
</feature>